<dbReference type="SUPFAM" id="SSF53807">
    <property type="entry name" value="Helical backbone' metal receptor"/>
    <property type="match status" value="1"/>
</dbReference>
<dbReference type="PROSITE" id="PS50983">
    <property type="entry name" value="FE_B12_PBP"/>
    <property type="match status" value="1"/>
</dbReference>
<feature type="domain" description="Fe/B12 periplasmic-binding" evidence="2">
    <location>
        <begin position="31"/>
        <end position="288"/>
    </location>
</feature>
<accession>A0A3T0N9Q0</accession>
<dbReference type="PANTHER" id="PTHR30535:SF4">
    <property type="entry name" value="HEMIN-BINDING PERIPLASMIC PROTEIN HMUT"/>
    <property type="match status" value="1"/>
</dbReference>
<organism evidence="3 4">
    <name type="scientific">Parasedimentitalea marina</name>
    <dbReference type="NCBI Taxonomy" id="2483033"/>
    <lineage>
        <taxon>Bacteria</taxon>
        <taxon>Pseudomonadati</taxon>
        <taxon>Pseudomonadota</taxon>
        <taxon>Alphaproteobacteria</taxon>
        <taxon>Rhodobacterales</taxon>
        <taxon>Paracoccaceae</taxon>
        <taxon>Parasedimentitalea</taxon>
    </lineage>
</organism>
<evidence type="ECO:0000313" key="3">
    <source>
        <dbReference type="EMBL" id="AZV80756.1"/>
    </source>
</evidence>
<keyword evidence="4" id="KW-1185">Reference proteome</keyword>
<evidence type="ECO:0000313" key="4">
    <source>
        <dbReference type="Proteomes" id="UP000283063"/>
    </source>
</evidence>
<reference evidence="3 4" key="1">
    <citation type="submission" date="2018-10" db="EMBL/GenBank/DDBJ databases">
        <title>Parasedimentitalea marina sp. nov., a psychrophilic bacterium isolated from deep seawater of the New Britain Trench.</title>
        <authorList>
            <person name="Cao J."/>
        </authorList>
    </citation>
    <scope>NUCLEOTIDE SEQUENCE [LARGE SCALE GENOMIC DNA]</scope>
    <source>
        <strain evidence="3 4">W43</strain>
        <plasmid evidence="3 4">pW43B</plasmid>
    </source>
</reference>
<dbReference type="AlphaFoldDB" id="A0A3T0N9Q0"/>
<dbReference type="InterPro" id="IPR050902">
    <property type="entry name" value="ABC_Transporter_SBP"/>
</dbReference>
<dbReference type="PANTHER" id="PTHR30535">
    <property type="entry name" value="VITAMIN B12-BINDING PROTEIN"/>
    <property type="match status" value="1"/>
</dbReference>
<feature type="signal peptide" evidence="1">
    <location>
        <begin position="1"/>
        <end position="26"/>
    </location>
</feature>
<dbReference type="OrthoDB" id="9797736at2"/>
<feature type="chain" id="PRO_5019130960" evidence="1">
    <location>
        <begin position="27"/>
        <end position="289"/>
    </location>
</feature>
<keyword evidence="3" id="KW-0614">Plasmid</keyword>
<evidence type="ECO:0000259" key="2">
    <source>
        <dbReference type="PROSITE" id="PS50983"/>
    </source>
</evidence>
<dbReference type="Pfam" id="PF01497">
    <property type="entry name" value="Peripla_BP_2"/>
    <property type="match status" value="1"/>
</dbReference>
<dbReference type="RefSeq" id="WP_127751255.1">
    <property type="nucleotide sequence ID" value="NZ_CP033221.1"/>
</dbReference>
<dbReference type="EMBL" id="CP033221">
    <property type="protein sequence ID" value="AZV80756.1"/>
    <property type="molecule type" value="Genomic_DNA"/>
</dbReference>
<sequence>MSMFSRLYITSSLLIVAMMASHMALAQPASRIVTVGGSVTEIVYALGQQDRLIARDSTSSYPEQVTKLPDIGYARALSPEGVLSVAPDLIIAIEGAGPPETIDVLQSVQVAYVSVPEIFTAEGIVTKIRTVGAAVDRVQDADVLAEQVANELSEAQDAALQAAGGNPKKVLFILSTQGGRIMAGGSNTAADGIIRMAGGINAITAFEGYKPLTDEAVAISAPDVILMMDRGGDHGLATKELLSMPALIPTPAAQNGNVLRMNGLHLLGFGPRTASAITELSRALYGETN</sequence>
<name>A0A3T0N9Q0_9RHOB</name>
<dbReference type="InterPro" id="IPR002491">
    <property type="entry name" value="ABC_transptr_periplasmic_BD"/>
</dbReference>
<dbReference type="Proteomes" id="UP000283063">
    <property type="component" value="Plasmid pW43B"/>
</dbReference>
<protein>
    <submittedName>
        <fullName evidence="3">Hemin ABC transporter substrate-binding protein</fullName>
    </submittedName>
</protein>
<dbReference type="Gene3D" id="3.40.50.1980">
    <property type="entry name" value="Nitrogenase molybdenum iron protein domain"/>
    <property type="match status" value="2"/>
</dbReference>
<proteinExistence type="predicted"/>
<gene>
    <name evidence="3" type="ORF">EBB79_22650</name>
</gene>
<keyword evidence="1" id="KW-0732">Signal</keyword>
<dbReference type="CDD" id="cd01149">
    <property type="entry name" value="HutB"/>
    <property type="match status" value="1"/>
</dbReference>
<geneLocation type="plasmid" evidence="3 4">
    <name>pW43B</name>
</geneLocation>
<evidence type="ECO:0000256" key="1">
    <source>
        <dbReference type="SAM" id="SignalP"/>
    </source>
</evidence>
<dbReference type="KEGG" id="sedi:EBB79_22650"/>